<dbReference type="EMBL" id="PJNI01000001">
    <property type="protein sequence ID" value="PKR81826.1"/>
    <property type="molecule type" value="Genomic_DNA"/>
</dbReference>
<organism evidence="2 3">
    <name type="scientific">Brumimicrobium salinarum</name>
    <dbReference type="NCBI Taxonomy" id="2058658"/>
    <lineage>
        <taxon>Bacteria</taxon>
        <taxon>Pseudomonadati</taxon>
        <taxon>Bacteroidota</taxon>
        <taxon>Flavobacteriia</taxon>
        <taxon>Flavobacteriales</taxon>
        <taxon>Crocinitomicaceae</taxon>
        <taxon>Brumimicrobium</taxon>
    </lineage>
</organism>
<dbReference type="OrthoDB" id="6333271at2"/>
<name>A0A2I0R5F8_9FLAO</name>
<comment type="caution">
    <text evidence="2">The sequence shown here is derived from an EMBL/GenBank/DDBJ whole genome shotgun (WGS) entry which is preliminary data.</text>
</comment>
<feature type="transmembrane region" description="Helical" evidence="1">
    <location>
        <begin position="111"/>
        <end position="129"/>
    </location>
</feature>
<evidence type="ECO:0000313" key="2">
    <source>
        <dbReference type="EMBL" id="PKR81826.1"/>
    </source>
</evidence>
<dbReference type="AlphaFoldDB" id="A0A2I0R5F8"/>
<keyword evidence="3" id="KW-1185">Reference proteome</keyword>
<protein>
    <submittedName>
        <fullName evidence="2">Uncharacterized protein</fullName>
    </submittedName>
</protein>
<feature type="transmembrane region" description="Helical" evidence="1">
    <location>
        <begin position="7"/>
        <end position="25"/>
    </location>
</feature>
<reference evidence="2 3" key="1">
    <citation type="submission" date="2017-12" db="EMBL/GenBank/DDBJ databases">
        <title>The draft genome sequence of Brumimicrobium saltpan LHR20.</title>
        <authorList>
            <person name="Do Z.-J."/>
            <person name="Luo H.-R."/>
        </authorList>
    </citation>
    <scope>NUCLEOTIDE SEQUENCE [LARGE SCALE GENOMIC DNA]</scope>
    <source>
        <strain evidence="2 3">LHR20</strain>
    </source>
</reference>
<dbReference type="RefSeq" id="WP_101332972.1">
    <property type="nucleotide sequence ID" value="NZ_PJNI01000001.1"/>
</dbReference>
<keyword evidence="1" id="KW-0472">Membrane</keyword>
<proteinExistence type="predicted"/>
<keyword evidence="1" id="KW-1133">Transmembrane helix</keyword>
<feature type="transmembrane region" description="Helical" evidence="1">
    <location>
        <begin position="61"/>
        <end position="79"/>
    </location>
</feature>
<sequence length="181" mass="19680">MFKNSSIIGYILFLLLHVFFIARCVTDATHFGGSSFLFLLILGLLLFSYSRIFQEKFNSSGNLLEFSTLVAGSLLTFYLNNYLGWGAVLASATVGLVGGLLPYLNSSSQQLKSVALTVYCGTFVGMASTSLFDELHYIFIASAISGLFYIYTRGLFIGYGGKLGSVAFSGVLATVILFMLR</sequence>
<accession>A0A2I0R5F8</accession>
<gene>
    <name evidence="2" type="ORF">CW751_00355</name>
</gene>
<feature type="transmembrane region" description="Helical" evidence="1">
    <location>
        <begin position="85"/>
        <end position="104"/>
    </location>
</feature>
<feature type="transmembrane region" description="Helical" evidence="1">
    <location>
        <begin position="31"/>
        <end position="49"/>
    </location>
</feature>
<evidence type="ECO:0000313" key="3">
    <source>
        <dbReference type="Proteomes" id="UP000236654"/>
    </source>
</evidence>
<dbReference type="Proteomes" id="UP000236654">
    <property type="component" value="Unassembled WGS sequence"/>
</dbReference>
<feature type="transmembrane region" description="Helical" evidence="1">
    <location>
        <begin position="163"/>
        <end position="180"/>
    </location>
</feature>
<evidence type="ECO:0000256" key="1">
    <source>
        <dbReference type="SAM" id="Phobius"/>
    </source>
</evidence>
<feature type="transmembrane region" description="Helical" evidence="1">
    <location>
        <begin position="135"/>
        <end position="151"/>
    </location>
</feature>
<keyword evidence="1" id="KW-0812">Transmembrane</keyword>